<dbReference type="InterPro" id="IPR029044">
    <property type="entry name" value="Nucleotide-diphossugar_trans"/>
</dbReference>
<dbReference type="Proteomes" id="UP000002710">
    <property type="component" value="Chromosome"/>
</dbReference>
<dbReference type="STRING" id="207559.Dde_3547"/>
<keyword evidence="4" id="KW-1185">Reference proteome</keyword>
<evidence type="ECO:0000313" key="4">
    <source>
        <dbReference type="Proteomes" id="UP000002710"/>
    </source>
</evidence>
<dbReference type="InterPro" id="IPR003607">
    <property type="entry name" value="HD/PDEase_dom"/>
</dbReference>
<proteinExistence type="predicted"/>
<accession>Q30VF6</accession>
<dbReference type="PANTHER" id="PTHR43777:SF1">
    <property type="entry name" value="MOLYBDENUM COFACTOR CYTIDYLYLTRANSFERASE"/>
    <property type="match status" value="1"/>
</dbReference>
<dbReference type="NCBIfam" id="NF045665">
    <property type="entry name" value="NTPtran_DVU1551"/>
    <property type="match status" value="1"/>
</dbReference>
<sequence>MPRSLSTPGLRQQDNSACRGPKPAPPPALCLPAWPPQDITGPLPRIGGIILAAGESSRMGRCKAILPLGGSTVLEQTALALAAAVTGPVVVVCGHHGDAVRAEARRCGLTAVTNPHPENGMFSSVQCGIQAIVSHVDAAFILPVDTPLVRASTCMLLAASFVRQGHAVTLPVASPHRSRTGHPPLLRADVLRSVLRHDGKDGLRAVIRAFADLGMNTTVPVADEGCLRDMDTPEAYRLAVAAFRRRHIPTAGEVLALLEIAATPPHVRAHGVRVGQAAALFACRMVSCASPSVESLPDAGLALASGTLHDILKGYRQHEKAGGAMLRRYGFDAAARIVAAHRDTDPARVRIPGERELVMLADKYIRGTTLIPMEERFDQRIAGR</sequence>
<dbReference type="Pfam" id="PF01966">
    <property type="entry name" value="HD"/>
    <property type="match status" value="1"/>
</dbReference>
<dbReference type="RefSeq" id="WP_011369236.1">
    <property type="nucleotide sequence ID" value="NC_007519.1"/>
</dbReference>
<evidence type="ECO:0000256" key="1">
    <source>
        <dbReference type="SAM" id="MobiDB-lite"/>
    </source>
</evidence>
<evidence type="ECO:0000259" key="2">
    <source>
        <dbReference type="SMART" id="SM00471"/>
    </source>
</evidence>
<dbReference type="InterPro" id="IPR054703">
    <property type="entry name" value="Mop-rel"/>
</dbReference>
<dbReference type="Gene3D" id="3.90.550.10">
    <property type="entry name" value="Spore Coat Polysaccharide Biosynthesis Protein SpsA, Chain A"/>
    <property type="match status" value="1"/>
</dbReference>
<evidence type="ECO:0000313" key="3">
    <source>
        <dbReference type="EMBL" id="ABB40340.1"/>
    </source>
</evidence>
<feature type="region of interest" description="Disordered" evidence="1">
    <location>
        <begin position="1"/>
        <end position="23"/>
    </location>
</feature>
<dbReference type="SUPFAM" id="SSF53448">
    <property type="entry name" value="Nucleotide-diphospho-sugar transferases"/>
    <property type="match status" value="1"/>
</dbReference>
<dbReference type="InterPro" id="IPR006674">
    <property type="entry name" value="HD_domain"/>
</dbReference>
<feature type="domain" description="HD/PDEase" evidence="2">
    <location>
        <begin position="263"/>
        <end position="376"/>
    </location>
</feature>
<dbReference type="PANTHER" id="PTHR43777">
    <property type="entry name" value="MOLYBDENUM COFACTOR CYTIDYLYLTRANSFERASE"/>
    <property type="match status" value="1"/>
</dbReference>
<dbReference type="InterPro" id="IPR025877">
    <property type="entry name" value="MobA-like_NTP_Trfase"/>
</dbReference>
<dbReference type="GO" id="GO:0016779">
    <property type="term" value="F:nucleotidyltransferase activity"/>
    <property type="evidence" value="ECO:0007669"/>
    <property type="project" value="UniProtKB-ARBA"/>
</dbReference>
<protein>
    <submittedName>
        <fullName evidence="3">Metal dependent phosphohydrolase</fullName>
    </submittedName>
</protein>
<organism evidence="3 4">
    <name type="scientific">Oleidesulfovibrio alaskensis (strain ATCC BAA-1058 / DSM 17464 / G20)</name>
    <name type="common">Desulfovibrio alaskensis</name>
    <dbReference type="NCBI Taxonomy" id="207559"/>
    <lineage>
        <taxon>Bacteria</taxon>
        <taxon>Pseudomonadati</taxon>
        <taxon>Thermodesulfobacteriota</taxon>
        <taxon>Desulfovibrionia</taxon>
        <taxon>Desulfovibrionales</taxon>
        <taxon>Desulfovibrionaceae</taxon>
        <taxon>Oleidesulfovibrio</taxon>
    </lineage>
</organism>
<dbReference type="HOGENOM" id="CLU_040526_0_0_7"/>
<dbReference type="CDD" id="cd04182">
    <property type="entry name" value="GT_2_like_f"/>
    <property type="match status" value="1"/>
</dbReference>
<reference evidence="3 4" key="1">
    <citation type="journal article" date="2011" name="J. Bacteriol.">
        <title>Complete genome sequence and updated annotation of Desulfovibrio alaskensis G20.</title>
        <authorList>
            <person name="Hauser L.J."/>
            <person name="Land M.L."/>
            <person name="Brown S.D."/>
            <person name="Larimer F."/>
            <person name="Keller K.L."/>
            <person name="Rapp-Giles B.J."/>
            <person name="Price M.N."/>
            <person name="Lin M."/>
            <person name="Bruce D.C."/>
            <person name="Detter J.C."/>
            <person name="Tapia R."/>
            <person name="Han C.S."/>
            <person name="Goodwin L.A."/>
            <person name="Cheng J.F."/>
            <person name="Pitluck S."/>
            <person name="Copeland A."/>
            <person name="Lucas S."/>
            <person name="Nolan M."/>
            <person name="Lapidus A.L."/>
            <person name="Palumbo A.V."/>
            <person name="Wall J.D."/>
        </authorList>
    </citation>
    <scope>NUCLEOTIDE SEQUENCE [LARGE SCALE GENOMIC DNA]</scope>
    <source>
        <strain evidence="4">ATCC BAA 1058 / DSM 17464 / G20</strain>
    </source>
</reference>
<dbReference type="SUPFAM" id="SSF109604">
    <property type="entry name" value="HD-domain/PDEase-like"/>
    <property type="match status" value="1"/>
</dbReference>
<dbReference type="eggNOG" id="COG2068">
    <property type="taxonomic scope" value="Bacteria"/>
</dbReference>
<name>Q30VF6_OLEA2</name>
<dbReference type="GO" id="GO:0016787">
    <property type="term" value="F:hydrolase activity"/>
    <property type="evidence" value="ECO:0007669"/>
    <property type="project" value="UniProtKB-KW"/>
</dbReference>
<gene>
    <name evidence="3" type="ordered locus">Dde_3547</name>
</gene>
<dbReference type="EMBL" id="CP000112">
    <property type="protein sequence ID" value="ABB40340.1"/>
    <property type="molecule type" value="Genomic_DNA"/>
</dbReference>
<dbReference type="SMART" id="SM00471">
    <property type="entry name" value="HDc"/>
    <property type="match status" value="1"/>
</dbReference>
<dbReference type="Pfam" id="PF12804">
    <property type="entry name" value="NTP_transf_3"/>
    <property type="match status" value="1"/>
</dbReference>
<dbReference type="KEGG" id="dde:Dde_3547"/>
<dbReference type="AlphaFoldDB" id="Q30VF6"/>
<keyword evidence="3" id="KW-0378">Hydrolase</keyword>
<feature type="compositionally biased region" description="Polar residues" evidence="1">
    <location>
        <begin position="1"/>
        <end position="16"/>
    </location>
</feature>